<proteinExistence type="predicted"/>
<reference evidence="2" key="1">
    <citation type="submission" date="2016-06" db="UniProtKB">
        <authorList>
            <consortium name="WormBaseParasite"/>
        </authorList>
    </citation>
    <scope>IDENTIFICATION</scope>
</reference>
<dbReference type="Gene3D" id="2.30.30.750">
    <property type="match status" value="1"/>
</dbReference>
<dbReference type="WBParaSite" id="SSLN_0001887901-mRNA-1">
    <property type="protein sequence ID" value="SSLN_0001887901-mRNA-1"/>
    <property type="gene ID" value="SSLN_0001887901"/>
</dbReference>
<name>A0A183TNZ8_SCHSO</name>
<organism evidence="2">
    <name type="scientific">Schistocephalus solidus</name>
    <name type="common">Tapeworm</name>
    <dbReference type="NCBI Taxonomy" id="70667"/>
    <lineage>
        <taxon>Eukaryota</taxon>
        <taxon>Metazoa</taxon>
        <taxon>Spiralia</taxon>
        <taxon>Lophotrochozoa</taxon>
        <taxon>Platyhelminthes</taxon>
        <taxon>Cestoda</taxon>
        <taxon>Eucestoda</taxon>
        <taxon>Diphyllobothriidea</taxon>
        <taxon>Diphyllobothriidae</taxon>
        <taxon>Schistocephalus</taxon>
    </lineage>
</organism>
<dbReference type="InterPro" id="IPR047008">
    <property type="entry name" value="XRN1_SH3_sf"/>
</dbReference>
<feature type="domain" description="5'-3' exoribonuclease 1 SH3-like" evidence="1">
    <location>
        <begin position="107"/>
        <end position="164"/>
    </location>
</feature>
<accession>A0A183TNZ8</accession>
<evidence type="ECO:0000259" key="1">
    <source>
        <dbReference type="Pfam" id="PF18129"/>
    </source>
</evidence>
<protein>
    <submittedName>
        <fullName evidence="2">SH3_12 domain-containing protein</fullName>
    </submittedName>
</protein>
<sequence length="175" mass="19401">LKDFLRTEVWTQKVVSTADAEWVEQNGFKIIESSLPVISTEVAGAKSEPILIRASNVVAAQAVPSTSARFRLCHDTAPRWHLPSGDVLVPDQYLDWLKTVKKKLYVFHLLDRVIYVGPSGELFGHFGVIVGCYSVNGVSHVSSTGEERLEVLFDKSFLGAKSIRCVFCWPLLIGP</sequence>
<dbReference type="InterPro" id="IPR041385">
    <property type="entry name" value="SH3_12"/>
</dbReference>
<dbReference type="AlphaFoldDB" id="A0A183TNZ8"/>
<dbReference type="Pfam" id="PF18129">
    <property type="entry name" value="SH3_12"/>
    <property type="match status" value="1"/>
</dbReference>
<evidence type="ECO:0000313" key="2">
    <source>
        <dbReference type="WBParaSite" id="SSLN_0001887901-mRNA-1"/>
    </source>
</evidence>